<gene>
    <name evidence="1" type="ORF">GWK10_16780</name>
</gene>
<proteinExistence type="predicted"/>
<dbReference type="RefSeq" id="WP_164033554.1">
    <property type="nucleotide sequence ID" value="NZ_JAABOQ010000007.1"/>
</dbReference>
<protein>
    <recommendedName>
        <fullName evidence="3">HMA domain-containing protein</fullName>
    </recommendedName>
</protein>
<dbReference type="GO" id="GO:0046872">
    <property type="term" value="F:metal ion binding"/>
    <property type="evidence" value="ECO:0007669"/>
    <property type="project" value="InterPro"/>
</dbReference>
<organism evidence="1 2">
    <name type="scientific">Spongiivirga citrea</name>
    <dbReference type="NCBI Taxonomy" id="1481457"/>
    <lineage>
        <taxon>Bacteria</taxon>
        <taxon>Pseudomonadati</taxon>
        <taxon>Bacteroidota</taxon>
        <taxon>Flavobacteriia</taxon>
        <taxon>Flavobacteriales</taxon>
        <taxon>Flavobacteriaceae</taxon>
        <taxon>Spongiivirga</taxon>
    </lineage>
</organism>
<dbReference type="EMBL" id="JAABOQ010000007">
    <property type="protein sequence ID" value="NER18875.1"/>
    <property type="molecule type" value="Genomic_DNA"/>
</dbReference>
<name>A0A6M0CLR2_9FLAO</name>
<reference evidence="1 2" key="1">
    <citation type="submission" date="2020-01" db="EMBL/GenBank/DDBJ databases">
        <title>Spongiivirga citrea KCTC 32990T.</title>
        <authorList>
            <person name="Wang G."/>
        </authorList>
    </citation>
    <scope>NUCLEOTIDE SEQUENCE [LARGE SCALE GENOMIC DNA]</scope>
    <source>
        <strain evidence="1 2">KCTC 32990</strain>
    </source>
</reference>
<dbReference type="Proteomes" id="UP000474296">
    <property type="component" value="Unassembled WGS sequence"/>
</dbReference>
<comment type="caution">
    <text evidence="1">The sequence shown here is derived from an EMBL/GenBank/DDBJ whole genome shotgun (WGS) entry which is preliminary data.</text>
</comment>
<accession>A0A6M0CLR2</accession>
<evidence type="ECO:0000313" key="1">
    <source>
        <dbReference type="EMBL" id="NER18875.1"/>
    </source>
</evidence>
<dbReference type="SUPFAM" id="SSF55008">
    <property type="entry name" value="HMA, heavy metal-associated domain"/>
    <property type="match status" value="1"/>
</dbReference>
<dbReference type="InterPro" id="IPR036163">
    <property type="entry name" value="HMA_dom_sf"/>
</dbReference>
<evidence type="ECO:0000313" key="2">
    <source>
        <dbReference type="Proteomes" id="UP000474296"/>
    </source>
</evidence>
<sequence>MRTGIAKIPVQNAFCERCADVIRNRILKDQSVQNLMLFPSESMITFNFNWANQVSEVLNILTRLGYPPEGDEVTTSSYTLPFCKCENKNENYGLMAS</sequence>
<evidence type="ECO:0008006" key="3">
    <source>
        <dbReference type="Google" id="ProtNLM"/>
    </source>
</evidence>
<dbReference type="AlphaFoldDB" id="A0A6M0CLR2"/>
<keyword evidence="2" id="KW-1185">Reference proteome</keyword>